<name>A0AC61RA67_9FIRM</name>
<evidence type="ECO:0000313" key="2">
    <source>
        <dbReference type="Proteomes" id="UP000308836"/>
    </source>
</evidence>
<protein>
    <submittedName>
        <fullName evidence="1">Insulinase family protein</fullName>
    </submittedName>
</protein>
<sequence>MKPWKTEIRKKTLKNGATVILIRKPDYVQSFFLCGFGTGGFNVRERIAGETIQNRTGCAHFLEHQMFHYHDEDVSDLFAKMQAQTNAFTSYTETAYYFSTTADIERPLSLLLDFVQGLDITEKTVEKEKGIILSEYAMYDQNPDFRLVKELYASMYGRHPLKYDILGTEHDIEQMSVTDLKAFYARNYDPSRMVIVGITGQELDPVFQHIEEQEEKYPSRIESKAVRFFPEEPAQVARAFYSMEMDVSAPFVGFAYKLHGYETLEQCLKVDTAVSLWLDCVLGPVNPQYQTWLDHQVISQMWGAEADFHKDHGYILFYAQTEKVDAFRQVVESIARGEQEIAPEGFESLKIQALARNIRSLDHFESLAIEMMRAELDGYDYLEWLDLVEELTLDEVLDIVKSLDFSNVCEVRIDPLRD</sequence>
<reference evidence="1" key="1">
    <citation type="submission" date="2019-04" db="EMBL/GenBank/DDBJ databases">
        <title>Microbes associate with the intestines of laboratory mice.</title>
        <authorList>
            <person name="Navarre W."/>
            <person name="Wong E."/>
            <person name="Huang K."/>
            <person name="Tropini C."/>
            <person name="Ng K."/>
            <person name="Yu B."/>
        </authorList>
    </citation>
    <scope>NUCLEOTIDE SEQUENCE</scope>
    <source>
        <strain evidence="1">NM09_H32</strain>
    </source>
</reference>
<dbReference type="Proteomes" id="UP000308836">
    <property type="component" value="Unassembled WGS sequence"/>
</dbReference>
<dbReference type="EMBL" id="SRYG01000003">
    <property type="protein sequence ID" value="TGY66929.1"/>
    <property type="molecule type" value="Genomic_DNA"/>
</dbReference>
<gene>
    <name evidence="1" type="ORF">E5336_02275</name>
</gene>
<keyword evidence="2" id="KW-1185">Reference proteome</keyword>
<comment type="caution">
    <text evidence="1">The sequence shown here is derived from an EMBL/GenBank/DDBJ whole genome shotgun (WGS) entry which is preliminary data.</text>
</comment>
<organism evidence="1 2">
    <name type="scientific">Dubosiella muris</name>
    <dbReference type="NCBI Taxonomy" id="3038133"/>
    <lineage>
        <taxon>Bacteria</taxon>
        <taxon>Bacillati</taxon>
        <taxon>Bacillota</taxon>
        <taxon>Erysipelotrichia</taxon>
        <taxon>Erysipelotrichales</taxon>
        <taxon>Erysipelotrichaceae</taxon>
        <taxon>Dubosiella</taxon>
    </lineage>
</organism>
<proteinExistence type="predicted"/>
<evidence type="ECO:0000313" key="1">
    <source>
        <dbReference type="EMBL" id="TGY66929.1"/>
    </source>
</evidence>
<accession>A0AC61RA67</accession>